<gene>
    <name evidence="2" type="ORF">TPC1_17385</name>
</gene>
<accession>A0A146K5F6</accession>
<keyword evidence="1 2" id="KW-0812">Transmembrane</keyword>
<protein>
    <submittedName>
        <fullName evidence="2">Transmembrane domain-containing protein</fullName>
    </submittedName>
</protein>
<feature type="transmembrane region" description="Helical" evidence="1">
    <location>
        <begin position="142"/>
        <end position="170"/>
    </location>
</feature>
<proteinExistence type="predicted"/>
<evidence type="ECO:0000313" key="2">
    <source>
        <dbReference type="EMBL" id="JAP91095.1"/>
    </source>
</evidence>
<dbReference type="AlphaFoldDB" id="A0A146K5F6"/>
<evidence type="ECO:0000256" key="1">
    <source>
        <dbReference type="SAM" id="Phobius"/>
    </source>
</evidence>
<sequence>KRYRKGKLTRMFSLQDNLPSHYRVCIFNILFVLFIFTVVMITELIMDISSLQNDQTLPNATYWLIPLIIQTSSIFIFSGSGSCYFITAFLFPQNKTCFKMGTIMIAMALIFFFSTIIWSPWYFAVFFIIYEQYNNLIAEVPTLFYLMIVLLVLSIFNIGFVVWVVGWMICQQLCEKCGLKQKQSDLVKPIKMVNDDLRTVEISRFDEDTIATIDTQEK</sequence>
<keyword evidence="1" id="KW-0472">Membrane</keyword>
<name>A0A146K5F6_9EUKA</name>
<reference evidence="2" key="1">
    <citation type="submission" date="2015-07" db="EMBL/GenBank/DDBJ databases">
        <title>Adaptation to a free-living lifestyle via gene acquisitions in the diplomonad Trepomonas sp. PC1.</title>
        <authorList>
            <person name="Xu F."/>
            <person name="Jerlstrom-Hultqvist J."/>
            <person name="Kolisko M."/>
            <person name="Simpson A.G.B."/>
            <person name="Roger A.J."/>
            <person name="Svard S.G."/>
            <person name="Andersson J.O."/>
        </authorList>
    </citation>
    <scope>NUCLEOTIDE SEQUENCE</scope>
    <source>
        <strain evidence="2">PC1</strain>
    </source>
</reference>
<keyword evidence="1" id="KW-1133">Transmembrane helix</keyword>
<feature type="non-terminal residue" evidence="2">
    <location>
        <position position="1"/>
    </location>
</feature>
<dbReference type="EMBL" id="GDID01005511">
    <property type="protein sequence ID" value="JAP91095.1"/>
    <property type="molecule type" value="Transcribed_RNA"/>
</dbReference>
<feature type="transmembrane region" description="Helical" evidence="1">
    <location>
        <begin position="62"/>
        <end position="91"/>
    </location>
</feature>
<feature type="transmembrane region" description="Helical" evidence="1">
    <location>
        <begin position="21"/>
        <end position="42"/>
    </location>
</feature>
<organism evidence="2">
    <name type="scientific">Trepomonas sp. PC1</name>
    <dbReference type="NCBI Taxonomy" id="1076344"/>
    <lineage>
        <taxon>Eukaryota</taxon>
        <taxon>Metamonada</taxon>
        <taxon>Diplomonadida</taxon>
        <taxon>Hexamitidae</taxon>
        <taxon>Hexamitinae</taxon>
        <taxon>Trepomonas</taxon>
    </lineage>
</organism>
<feature type="transmembrane region" description="Helical" evidence="1">
    <location>
        <begin position="103"/>
        <end position="130"/>
    </location>
</feature>